<feature type="transmembrane region" description="Helical" evidence="1">
    <location>
        <begin position="40"/>
        <end position="58"/>
    </location>
</feature>
<keyword evidence="1" id="KW-0812">Transmembrane</keyword>
<dbReference type="InterPro" id="IPR029468">
    <property type="entry name" value="O-ag_pol_Wzy"/>
</dbReference>
<evidence type="ECO:0000256" key="1">
    <source>
        <dbReference type="SAM" id="Phobius"/>
    </source>
</evidence>
<sequence>MKISKMKIYTLLAYFMIIIATLIFINIIREYDYKIWLQYMGWYVIFHMIVSLFCLYLSKVKLFSLSGFFVGFSYIFHFGQIMILAISENYQFTILNYSRWLNSEWFKDAIELSLLVIMMVVLGMLLSPIPSSKKSFRVLEESDNLYKKMGWIILIISLPVRFIIDFQAIRTSAQAGYLAVFELEFSGVAYQIASFYVIGIVFLLIAYRKNIKKANLIFIITCAYNAISMLSGGRGRAMINILLVIYIFFTVVKKIRVRQVVTFFLIGYVVIMVLNALTTLRTEGISSVNQLFVAIRTSENNPFLRILEEFGGTIYTVYQSILYVPNQLDYSFGATYLYSLSQIFLNFNGLLNDVGIAASFSKNISDGSPMGGSYIGELYYNFGYFSIMGGLFIGVFVNKISLKIEQCINDCDFYKLSFYLMLFVNIIWWVRAAFMDLTRAFVWGAILIWVTHYLARKVIFSEKKN</sequence>
<feature type="transmembrane region" description="Helical" evidence="1">
    <location>
        <begin position="214"/>
        <end position="231"/>
    </location>
</feature>
<dbReference type="Pfam" id="PF14296">
    <property type="entry name" value="O-ag_pol_Wzy"/>
    <property type="match status" value="1"/>
</dbReference>
<dbReference type="RefSeq" id="WP_106060208.1">
    <property type="nucleotide sequence ID" value="NZ_PVXQ01000024.1"/>
</dbReference>
<feature type="transmembrane region" description="Helical" evidence="1">
    <location>
        <begin position="65"/>
        <end position="86"/>
    </location>
</feature>
<accession>A0A2T0BD50</accession>
<dbReference type="AlphaFoldDB" id="A0A2T0BD50"/>
<feature type="transmembrane region" description="Helical" evidence="1">
    <location>
        <begin position="150"/>
        <end position="169"/>
    </location>
</feature>
<comment type="caution">
    <text evidence="2">The sequence shown here is derived from an EMBL/GenBank/DDBJ whole genome shotgun (WGS) entry which is preliminary data.</text>
</comment>
<protein>
    <recommendedName>
        <fullName evidence="4">O-antigen polysaccharide polymerase Wzy</fullName>
    </recommendedName>
</protein>
<feature type="transmembrane region" description="Helical" evidence="1">
    <location>
        <begin position="413"/>
        <end position="431"/>
    </location>
</feature>
<evidence type="ECO:0000313" key="2">
    <source>
        <dbReference type="EMBL" id="PRR81763.1"/>
    </source>
</evidence>
<keyword evidence="1" id="KW-1133">Transmembrane helix</keyword>
<dbReference type="NCBIfam" id="TIGR04370">
    <property type="entry name" value="glyco_rpt_poly"/>
    <property type="match status" value="1"/>
</dbReference>
<keyword evidence="1" id="KW-0472">Membrane</keyword>
<feature type="transmembrane region" description="Helical" evidence="1">
    <location>
        <begin position="189"/>
        <end position="207"/>
    </location>
</feature>
<organism evidence="2 3">
    <name type="scientific">Clostridium vincentii</name>
    <dbReference type="NCBI Taxonomy" id="52704"/>
    <lineage>
        <taxon>Bacteria</taxon>
        <taxon>Bacillati</taxon>
        <taxon>Bacillota</taxon>
        <taxon>Clostridia</taxon>
        <taxon>Eubacteriales</taxon>
        <taxon>Clostridiaceae</taxon>
        <taxon>Clostridium</taxon>
    </lineage>
</organism>
<dbReference type="EMBL" id="PVXQ01000024">
    <property type="protein sequence ID" value="PRR81763.1"/>
    <property type="molecule type" value="Genomic_DNA"/>
</dbReference>
<name>A0A2T0BD50_9CLOT</name>
<feature type="transmembrane region" description="Helical" evidence="1">
    <location>
        <begin position="109"/>
        <end position="129"/>
    </location>
</feature>
<feature type="transmembrane region" description="Helical" evidence="1">
    <location>
        <begin position="378"/>
        <end position="401"/>
    </location>
</feature>
<evidence type="ECO:0008006" key="4">
    <source>
        <dbReference type="Google" id="ProtNLM"/>
    </source>
</evidence>
<dbReference type="OrthoDB" id="2232724at2"/>
<reference evidence="2 3" key="1">
    <citation type="submission" date="2018-03" db="EMBL/GenBank/DDBJ databases">
        <title>Genome sequence of Clostridium vincentii DSM 10228.</title>
        <authorList>
            <person name="Poehlein A."/>
            <person name="Daniel R."/>
        </authorList>
    </citation>
    <scope>NUCLEOTIDE SEQUENCE [LARGE SCALE GENOMIC DNA]</scope>
    <source>
        <strain evidence="2 3">DSM 10228</strain>
    </source>
</reference>
<evidence type="ECO:0000313" key="3">
    <source>
        <dbReference type="Proteomes" id="UP000239471"/>
    </source>
</evidence>
<feature type="transmembrane region" description="Helical" evidence="1">
    <location>
        <begin position="9"/>
        <end position="28"/>
    </location>
</feature>
<feature type="transmembrane region" description="Helical" evidence="1">
    <location>
        <begin position="237"/>
        <end position="253"/>
    </location>
</feature>
<keyword evidence="3" id="KW-1185">Reference proteome</keyword>
<dbReference type="Proteomes" id="UP000239471">
    <property type="component" value="Unassembled WGS sequence"/>
</dbReference>
<proteinExistence type="predicted"/>
<feature type="transmembrane region" description="Helical" evidence="1">
    <location>
        <begin position="260"/>
        <end position="280"/>
    </location>
</feature>
<gene>
    <name evidence="2" type="ORF">CLVI_22520</name>
</gene>
<feature type="transmembrane region" description="Helical" evidence="1">
    <location>
        <begin position="437"/>
        <end position="455"/>
    </location>
</feature>